<accession>X1UDT4</accession>
<reference evidence="1" key="1">
    <citation type="journal article" date="2014" name="Front. Microbiol.">
        <title>High frequency of phylogenetically diverse reductive dehalogenase-homologous genes in deep subseafloor sedimentary metagenomes.</title>
        <authorList>
            <person name="Kawai M."/>
            <person name="Futagami T."/>
            <person name="Toyoda A."/>
            <person name="Takaki Y."/>
            <person name="Nishi S."/>
            <person name="Hori S."/>
            <person name="Arai W."/>
            <person name="Tsubouchi T."/>
            <person name="Morono Y."/>
            <person name="Uchiyama I."/>
            <person name="Ito T."/>
            <person name="Fujiyama A."/>
            <person name="Inagaki F."/>
            <person name="Takami H."/>
        </authorList>
    </citation>
    <scope>NUCLEOTIDE SEQUENCE</scope>
    <source>
        <strain evidence="1">Expedition CK06-06</strain>
    </source>
</reference>
<comment type="caution">
    <text evidence="1">The sequence shown here is derived from an EMBL/GenBank/DDBJ whole genome shotgun (WGS) entry which is preliminary data.</text>
</comment>
<sequence>RNNMAMPNEIVDVGTAIALRYRDKIEEKDYYNLLRAHGFVRKNADRMYETGMRLLQGIELIALERRDKLGKLDIEDEAAKTGITPDILQKLRDITMVIPAATDIISFAVREVYTPEIAEAFGQFDGLDEVVERASADIKAIGMTKETFAKYWAAHWMLPSVGQGFEMVHRAVIPAVSTEEQPLGLDRLMTALDIMPAWRDKLTAISYSPFTRVDVRRMHKLGILEEGDLVRAYMDLGFDKTKAEAMRDFTLAY</sequence>
<organism evidence="1">
    <name type="scientific">marine sediment metagenome</name>
    <dbReference type="NCBI Taxonomy" id="412755"/>
    <lineage>
        <taxon>unclassified sequences</taxon>
        <taxon>metagenomes</taxon>
        <taxon>ecological metagenomes</taxon>
    </lineage>
</organism>
<dbReference type="EMBL" id="BARW01028780">
    <property type="protein sequence ID" value="GAJ15688.1"/>
    <property type="molecule type" value="Genomic_DNA"/>
</dbReference>
<evidence type="ECO:0000313" key="1">
    <source>
        <dbReference type="EMBL" id="GAJ15688.1"/>
    </source>
</evidence>
<name>X1UDT4_9ZZZZ</name>
<protein>
    <submittedName>
        <fullName evidence="1">Uncharacterized protein</fullName>
    </submittedName>
</protein>
<feature type="non-terminal residue" evidence="1">
    <location>
        <position position="253"/>
    </location>
</feature>
<gene>
    <name evidence="1" type="ORF">S12H4_46393</name>
</gene>
<proteinExistence type="predicted"/>
<feature type="non-terminal residue" evidence="1">
    <location>
        <position position="1"/>
    </location>
</feature>
<dbReference type="AlphaFoldDB" id="X1UDT4"/>